<feature type="transmembrane region" description="Helical" evidence="2">
    <location>
        <begin position="453"/>
        <end position="473"/>
    </location>
</feature>
<proteinExistence type="predicted"/>
<feature type="domain" description="Htaa" evidence="3">
    <location>
        <begin position="253"/>
        <end position="401"/>
    </location>
</feature>
<dbReference type="AlphaFoldDB" id="A0A6G4AYX8"/>
<sequence length="484" mass="50048">MLPWRPGAPTRPVRTSAVLIATATTTVLTFCATLLTGPAARAADRTVAGGRLDWGIKSSFQSYVTGPIAKGSWSLRDGAATVGSDQFRFHSATGSYDPADGAFEAGFSGGVRFLGHRKPDGSYQLDLTIGHPTVRIPAGGRGGTLYADMTGKAKGTGKVTSARQVPLATLDLGGVTMRGGGSPVVLDHLPAKLTPEGAKAFAGYYTAGTELDPVSLSVDAPARKPSAEPTHGPGPGANTERDKDRPRGAFTTAAVDWGVRRTFREYVTGPVAKGEWRLSDGAQDGGALFRFPGGKGTYDERRNTLRATFQGRIGFRGKELDLALSGVSVRVVDGRGTLAADVTRDGSTAETVPLATFEAPRLRPEKGLITLTEVPATLTTRGAEVFGGLYRAGTAMDPVSLAVALDAKASLPPLPDLGDAPTAAPERSAKARTRHTASPAAASSSSDSSAAPWAAAGAGGVLLIAAAVLVPLWRRRRAAAAPRD</sequence>
<name>A0A6G4AYX8_9ACTN</name>
<keyword evidence="2" id="KW-0812">Transmembrane</keyword>
<dbReference type="EMBL" id="JAAIKT010000137">
    <property type="protein sequence ID" value="NEW77667.1"/>
    <property type="molecule type" value="Genomic_DNA"/>
</dbReference>
<dbReference type="Pfam" id="PF04213">
    <property type="entry name" value="HtaA"/>
    <property type="match status" value="2"/>
</dbReference>
<feature type="domain" description="Htaa" evidence="3">
    <location>
        <begin position="50"/>
        <end position="217"/>
    </location>
</feature>
<dbReference type="Proteomes" id="UP000476310">
    <property type="component" value="Unassembled WGS sequence"/>
</dbReference>
<keyword evidence="5" id="KW-1185">Reference proteome</keyword>
<dbReference type="RefSeq" id="WP_164437186.1">
    <property type="nucleotide sequence ID" value="NZ_JAAIKT010000137.1"/>
</dbReference>
<organism evidence="4 5">
    <name type="scientific">Streptomyces rhizosphaericus</name>
    <dbReference type="NCBI Taxonomy" id="114699"/>
    <lineage>
        <taxon>Bacteria</taxon>
        <taxon>Bacillati</taxon>
        <taxon>Actinomycetota</taxon>
        <taxon>Actinomycetes</taxon>
        <taxon>Kitasatosporales</taxon>
        <taxon>Streptomycetaceae</taxon>
        <taxon>Streptomyces</taxon>
        <taxon>Streptomyces violaceusniger group</taxon>
    </lineage>
</organism>
<evidence type="ECO:0000259" key="3">
    <source>
        <dbReference type="Pfam" id="PF04213"/>
    </source>
</evidence>
<reference evidence="4" key="1">
    <citation type="submission" date="2020-02" db="EMBL/GenBank/DDBJ databases">
        <title>A new Streptomyces sp. for controlling soil-borne diseases.</title>
        <authorList>
            <person name="Li X."/>
            <person name="Tian Y."/>
            <person name="Gao K."/>
        </authorList>
    </citation>
    <scope>NUCLEOTIDE SEQUENCE [LARGE SCALE GENOMIC DNA]</scope>
    <source>
        <strain evidence="4">0250</strain>
    </source>
</reference>
<evidence type="ECO:0000313" key="4">
    <source>
        <dbReference type="EMBL" id="NEW77667.1"/>
    </source>
</evidence>
<dbReference type="InterPro" id="IPR007331">
    <property type="entry name" value="Htaa"/>
</dbReference>
<accession>A0A6G4AYX8</accession>
<feature type="region of interest" description="Disordered" evidence="1">
    <location>
        <begin position="414"/>
        <end position="449"/>
    </location>
</feature>
<evidence type="ECO:0000313" key="5">
    <source>
        <dbReference type="Proteomes" id="UP000476310"/>
    </source>
</evidence>
<evidence type="ECO:0000256" key="1">
    <source>
        <dbReference type="SAM" id="MobiDB-lite"/>
    </source>
</evidence>
<feature type="region of interest" description="Disordered" evidence="1">
    <location>
        <begin position="219"/>
        <end position="248"/>
    </location>
</feature>
<evidence type="ECO:0000256" key="2">
    <source>
        <dbReference type="SAM" id="Phobius"/>
    </source>
</evidence>
<keyword evidence="2" id="KW-1133">Transmembrane helix</keyword>
<comment type="caution">
    <text evidence="4">The sequence shown here is derived from an EMBL/GenBank/DDBJ whole genome shotgun (WGS) entry which is preliminary data.</text>
</comment>
<protein>
    <submittedName>
        <fullName evidence="4">Htaa domain protein</fullName>
    </submittedName>
</protein>
<gene>
    <name evidence="4" type="ORF">G4H13_47025</name>
</gene>
<feature type="compositionally biased region" description="Low complexity" evidence="1">
    <location>
        <begin position="437"/>
        <end position="449"/>
    </location>
</feature>
<keyword evidence="2" id="KW-0472">Membrane</keyword>